<evidence type="ECO:0000313" key="1">
    <source>
        <dbReference type="EMBL" id="CAD7642638.1"/>
    </source>
</evidence>
<dbReference type="Proteomes" id="UP000728032">
    <property type="component" value="Unassembled WGS sequence"/>
</dbReference>
<accession>A0A7R9LJ24</accession>
<name>A0A7R9LJ24_9ACAR</name>
<dbReference type="EMBL" id="OC915970">
    <property type="protein sequence ID" value="CAD7642638.1"/>
    <property type="molecule type" value="Genomic_DNA"/>
</dbReference>
<organism evidence="1">
    <name type="scientific">Oppiella nova</name>
    <dbReference type="NCBI Taxonomy" id="334625"/>
    <lineage>
        <taxon>Eukaryota</taxon>
        <taxon>Metazoa</taxon>
        <taxon>Ecdysozoa</taxon>
        <taxon>Arthropoda</taxon>
        <taxon>Chelicerata</taxon>
        <taxon>Arachnida</taxon>
        <taxon>Acari</taxon>
        <taxon>Acariformes</taxon>
        <taxon>Sarcoptiformes</taxon>
        <taxon>Oribatida</taxon>
        <taxon>Brachypylina</taxon>
        <taxon>Oppioidea</taxon>
        <taxon>Oppiidae</taxon>
        <taxon>Oppiella</taxon>
    </lineage>
</organism>
<evidence type="ECO:0000313" key="2">
    <source>
        <dbReference type="Proteomes" id="UP000728032"/>
    </source>
</evidence>
<dbReference type="EMBL" id="CAJPVJ010001145">
    <property type="protein sequence ID" value="CAG2164136.1"/>
    <property type="molecule type" value="Genomic_DNA"/>
</dbReference>
<sequence>MNRIGVPVVAKPVPPDCWRCDDSANQQKLLLLWLNLMFRHRGIYRSGMCQIPVVESSGIDIILNLNYGFSYYGYSPEEITLLEHRWVYPIFLTGWRNNRLDMDDMYRCSQYDESEHIVKELEK</sequence>
<gene>
    <name evidence="1" type="ORF">ONB1V03_LOCUS3696</name>
</gene>
<dbReference type="AlphaFoldDB" id="A0A7R9LJ24"/>
<dbReference type="OrthoDB" id="6532245at2759"/>
<proteinExistence type="predicted"/>
<keyword evidence="2" id="KW-1185">Reference proteome</keyword>
<protein>
    <submittedName>
        <fullName evidence="1">Uncharacterized protein</fullName>
    </submittedName>
</protein>
<reference evidence="1" key="1">
    <citation type="submission" date="2020-11" db="EMBL/GenBank/DDBJ databases">
        <authorList>
            <person name="Tran Van P."/>
        </authorList>
    </citation>
    <scope>NUCLEOTIDE SEQUENCE</scope>
</reference>